<dbReference type="Pfam" id="PF13560">
    <property type="entry name" value="HTH_31"/>
    <property type="match status" value="1"/>
</dbReference>
<dbReference type="Proteomes" id="UP000035352">
    <property type="component" value="Chromosome"/>
</dbReference>
<keyword evidence="3" id="KW-1185">Reference proteome</keyword>
<reference evidence="2 3" key="1">
    <citation type="submission" date="2015-05" db="EMBL/GenBank/DDBJ databases">
        <authorList>
            <person name="Tang B."/>
            <person name="Yu Y."/>
        </authorList>
    </citation>
    <scope>NUCLEOTIDE SEQUENCE [LARGE SCALE GENOMIC DNA]</scope>
    <source>
        <strain evidence="2 3">DSM 7029</strain>
    </source>
</reference>
<dbReference type="STRING" id="413882.AAW51_2125"/>
<dbReference type="CDD" id="cd00093">
    <property type="entry name" value="HTH_XRE"/>
    <property type="match status" value="1"/>
</dbReference>
<accession>A0A0G3BN91</accession>
<name>A0A0G3BN91_9BURK</name>
<protein>
    <recommendedName>
        <fullName evidence="1">HTH cro/C1-type domain-containing protein</fullName>
    </recommendedName>
</protein>
<feature type="domain" description="HTH cro/C1-type" evidence="1">
    <location>
        <begin position="12"/>
        <end position="66"/>
    </location>
</feature>
<evidence type="ECO:0000259" key="1">
    <source>
        <dbReference type="PROSITE" id="PS50943"/>
    </source>
</evidence>
<dbReference type="SUPFAM" id="SSF47413">
    <property type="entry name" value="lambda repressor-like DNA-binding domains"/>
    <property type="match status" value="1"/>
</dbReference>
<dbReference type="Gene3D" id="1.10.260.40">
    <property type="entry name" value="lambda repressor-like DNA-binding domains"/>
    <property type="match status" value="1"/>
</dbReference>
<proteinExistence type="predicted"/>
<dbReference type="EMBL" id="CP011371">
    <property type="protein sequence ID" value="AKJ28816.1"/>
    <property type="molecule type" value="Genomic_DNA"/>
</dbReference>
<dbReference type="PROSITE" id="PS50943">
    <property type="entry name" value="HTH_CROC1"/>
    <property type="match status" value="1"/>
</dbReference>
<dbReference type="KEGG" id="pbh:AAW51_2125"/>
<evidence type="ECO:0000313" key="3">
    <source>
        <dbReference type="Proteomes" id="UP000035352"/>
    </source>
</evidence>
<dbReference type="AlphaFoldDB" id="A0A0G3BN91"/>
<organism evidence="2 3">
    <name type="scientific">Caldimonas brevitalea</name>
    <dbReference type="NCBI Taxonomy" id="413882"/>
    <lineage>
        <taxon>Bacteria</taxon>
        <taxon>Pseudomonadati</taxon>
        <taxon>Pseudomonadota</taxon>
        <taxon>Betaproteobacteria</taxon>
        <taxon>Burkholderiales</taxon>
        <taxon>Sphaerotilaceae</taxon>
        <taxon>Caldimonas</taxon>
    </lineage>
</organism>
<dbReference type="RefSeq" id="WP_047194599.1">
    <property type="nucleotide sequence ID" value="NZ_CP011371.1"/>
</dbReference>
<dbReference type="GO" id="GO:0003677">
    <property type="term" value="F:DNA binding"/>
    <property type="evidence" value="ECO:0007669"/>
    <property type="project" value="InterPro"/>
</dbReference>
<evidence type="ECO:0000313" key="2">
    <source>
        <dbReference type="EMBL" id="AKJ28816.1"/>
    </source>
</evidence>
<dbReference type="SMART" id="SM00530">
    <property type="entry name" value="HTH_XRE"/>
    <property type="match status" value="1"/>
</dbReference>
<dbReference type="InterPro" id="IPR010982">
    <property type="entry name" value="Lambda_DNA-bd_dom_sf"/>
</dbReference>
<dbReference type="InterPro" id="IPR001387">
    <property type="entry name" value="Cro/C1-type_HTH"/>
</dbReference>
<sequence length="110" mass="11001">MKPSRVAVGMAVRALREAAQLSSAGLAAVAGVHPSSLSRTENGLRDLGFAEAVAISAATKVNLGVLGQIAACLDGGPVAEMVRQKAEAAALLDELTAAALDHAVAARQEG</sequence>
<gene>
    <name evidence="2" type="ORF">AAW51_2125</name>
</gene>